<evidence type="ECO:0000313" key="11">
    <source>
        <dbReference type="EMBL" id="QAV33017.1"/>
    </source>
</evidence>
<gene>
    <name evidence="11" type="ORF">CBS1_04240</name>
</gene>
<dbReference type="InterPro" id="IPR056489">
    <property type="entry name" value="Ig_Fls_DR_A0283-like"/>
</dbReference>
<feature type="domain" description="Fervidolysin-like N-terminal prodomain" evidence="8">
    <location>
        <begin position="52"/>
        <end position="120"/>
    </location>
</feature>
<dbReference type="Pfam" id="PF22349">
    <property type="entry name" value="Fervidolysin_SD2"/>
    <property type="match status" value="1"/>
</dbReference>
<proteinExistence type="inferred from homology"/>
<reference evidence="11 12" key="1">
    <citation type="submission" date="2018-01" db="EMBL/GenBank/DDBJ databases">
        <title>The whole genome sequencing and assembly of Fervidobacterium changbaicum CBS-1 strain.</title>
        <authorList>
            <person name="Kim J.-Y."/>
            <person name="Park M.-K."/>
            <person name="Yi H."/>
            <person name="Bahn Y.-S."/>
            <person name="Kim J.F."/>
            <person name="Lee D.-W."/>
        </authorList>
    </citation>
    <scope>NUCLEOTIDE SEQUENCE [LARGE SCALE GENOMIC DNA]</scope>
    <source>
        <strain evidence="11 12">CBS-1</strain>
    </source>
</reference>
<name>A0ABX5QRB4_9BACT</name>
<dbReference type="PROSITE" id="PS00138">
    <property type="entry name" value="SUBTILASE_SER"/>
    <property type="match status" value="1"/>
</dbReference>
<dbReference type="InterPro" id="IPR013783">
    <property type="entry name" value="Ig-like_fold"/>
</dbReference>
<feature type="active site" description="Charge relay system" evidence="5">
    <location>
        <position position="185"/>
    </location>
</feature>
<dbReference type="Gene3D" id="2.60.40.1800">
    <property type="match status" value="1"/>
</dbReference>
<dbReference type="InterPro" id="IPR054400">
    <property type="entry name" value="Fervidolysin_SD2"/>
</dbReference>
<evidence type="ECO:0000256" key="3">
    <source>
        <dbReference type="ARBA" id="ARBA00022801"/>
    </source>
</evidence>
<evidence type="ECO:0000256" key="4">
    <source>
        <dbReference type="ARBA" id="ARBA00022825"/>
    </source>
</evidence>
<evidence type="ECO:0000256" key="5">
    <source>
        <dbReference type="PROSITE-ProRule" id="PRU01240"/>
    </source>
</evidence>
<dbReference type="PROSITE" id="PS00137">
    <property type="entry name" value="SUBTILASE_HIS"/>
    <property type="match status" value="1"/>
</dbReference>
<dbReference type="InterPro" id="IPR000209">
    <property type="entry name" value="Peptidase_S8/S53_dom"/>
</dbReference>
<dbReference type="InterPro" id="IPR054399">
    <property type="entry name" value="Fervidolysin-like_N_prodom"/>
</dbReference>
<feature type="domain" description="Fervidolysin/DR-A0283-like Ig-like" evidence="10">
    <location>
        <begin position="463"/>
        <end position="561"/>
    </location>
</feature>
<keyword evidence="2 5" id="KW-0645">Protease</keyword>
<keyword evidence="3 5" id="KW-0378">Hydrolase</keyword>
<feature type="domain" description="Fervidolysin second beta-sandwich" evidence="9">
    <location>
        <begin position="587"/>
        <end position="684"/>
    </location>
</feature>
<comment type="similarity">
    <text evidence="1 5 6">Belongs to the peptidase S8 family.</text>
</comment>
<dbReference type="PANTHER" id="PTHR43806">
    <property type="entry name" value="PEPTIDASE S8"/>
    <property type="match status" value="1"/>
</dbReference>
<dbReference type="PROSITE" id="PS00136">
    <property type="entry name" value="SUBTILASE_ASP"/>
    <property type="match status" value="1"/>
</dbReference>
<dbReference type="EMBL" id="CP026721">
    <property type="protein sequence ID" value="QAV33017.1"/>
    <property type="molecule type" value="Genomic_DNA"/>
</dbReference>
<feature type="active site" description="Charge relay system" evidence="5">
    <location>
        <position position="403"/>
    </location>
</feature>
<sequence>MMRKISSALLVFAITVVLLFVFACSPQMNNNANKAPNASKVNSPILFGELIPGEYTEGKILVGYESRESALEIVKLLNGKIVVDLPQIKMISIKFNGTVADAYAKIKQAKIKGIRYVEPSYKRELIEPLPVKRDTELQKFEPRLSSASPRGTEEFSPLLWGVEAVSATEVWAEASGTGVIVAVVDSGVDGTHPDLQGQVIGGYRPAFDEELPAGTDSSFGGAHGTHVAGTIAAKKDGKGIVGVAPGAKIMPIVIFDDPALVGGNGYVGDDFVAAGVVWAVEHGAKVMNNSWGGSGYSHTMKAAFDYAMDHGVVMVVSSGNDYSKVQHKYPAGYPGVIRVAALEYNGGNIKTTGFSTKADSVVIGAPGVNILSTVPLPESLGYEGESVISELNGGTYDYYGGTSMAAPHVTGVVALILQKYPNAKPWQVRKLIEQTAIDVDEPGFDHYSGYGLVNAKRALSGTLPTAGGATLDIVVTDAYGSWTVPSVFVTLKKNIVGKYFAYYAKTDANGVAHFPAIDAGEYEVIIGGPDSYERCEAPEGFMAYYTALRMQEERQTNDTINLTADATKTYKFESTFTLQFKTPLSGASIVVENLLTEEVFELPYNTNKKTLSENSGQLLLSVALSTPASTDITLEGTATINGHEIPVFVQIPEGESEGLVLDELGSYFGYMYFDLPFAWWTVFGKN</sequence>
<evidence type="ECO:0000256" key="2">
    <source>
        <dbReference type="ARBA" id="ARBA00022670"/>
    </source>
</evidence>
<dbReference type="Gene3D" id="2.60.40.10">
    <property type="entry name" value="Immunoglobulins"/>
    <property type="match status" value="1"/>
</dbReference>
<dbReference type="InterPro" id="IPR050131">
    <property type="entry name" value="Peptidase_S8_subtilisin-like"/>
</dbReference>
<dbReference type="Pfam" id="PF00082">
    <property type="entry name" value="Peptidase_S8"/>
    <property type="match status" value="1"/>
</dbReference>
<keyword evidence="12" id="KW-1185">Reference proteome</keyword>
<evidence type="ECO:0000313" key="12">
    <source>
        <dbReference type="Proteomes" id="UP000288947"/>
    </source>
</evidence>
<protein>
    <submittedName>
        <fullName evidence="11">Peptidase S8</fullName>
    </submittedName>
</protein>
<organism evidence="11 12">
    <name type="scientific">Fervidobacterium changbaicum</name>
    <dbReference type="NCBI Taxonomy" id="310769"/>
    <lineage>
        <taxon>Bacteria</taxon>
        <taxon>Thermotogati</taxon>
        <taxon>Thermotogota</taxon>
        <taxon>Thermotogae</taxon>
        <taxon>Thermotogales</taxon>
        <taxon>Fervidobacteriaceae</taxon>
        <taxon>Fervidobacterium</taxon>
    </lineage>
</organism>
<dbReference type="InterPro" id="IPR023827">
    <property type="entry name" value="Peptidase_S8_Asp-AS"/>
</dbReference>
<keyword evidence="4 5" id="KW-0720">Serine protease</keyword>
<dbReference type="Pfam" id="PF22148">
    <property type="entry name" value="Fervidolysin_NPro-like"/>
    <property type="match status" value="1"/>
</dbReference>
<dbReference type="PRINTS" id="PR00723">
    <property type="entry name" value="SUBTILISIN"/>
</dbReference>
<dbReference type="PANTHER" id="PTHR43806:SF11">
    <property type="entry name" value="CEREVISIN-RELATED"/>
    <property type="match status" value="1"/>
</dbReference>
<evidence type="ECO:0000256" key="6">
    <source>
        <dbReference type="RuleBase" id="RU003355"/>
    </source>
</evidence>
<dbReference type="InterPro" id="IPR037045">
    <property type="entry name" value="S8pro/Inhibitor_I9_sf"/>
</dbReference>
<dbReference type="InterPro" id="IPR015500">
    <property type="entry name" value="Peptidase_S8_subtilisin-rel"/>
</dbReference>
<dbReference type="Proteomes" id="UP000288947">
    <property type="component" value="Chromosome"/>
</dbReference>
<dbReference type="InterPro" id="IPR036852">
    <property type="entry name" value="Peptidase_S8/S53_dom_sf"/>
</dbReference>
<feature type="domain" description="Peptidase S8/S53" evidence="7">
    <location>
        <begin position="176"/>
        <end position="451"/>
    </location>
</feature>
<evidence type="ECO:0000256" key="1">
    <source>
        <dbReference type="ARBA" id="ARBA00011073"/>
    </source>
</evidence>
<dbReference type="Gene3D" id="3.40.50.200">
    <property type="entry name" value="Peptidase S8/S53 domain"/>
    <property type="match status" value="1"/>
</dbReference>
<dbReference type="PROSITE" id="PS51257">
    <property type="entry name" value="PROKAR_LIPOPROTEIN"/>
    <property type="match status" value="1"/>
</dbReference>
<dbReference type="InterPro" id="IPR022398">
    <property type="entry name" value="Peptidase_S8_His-AS"/>
</dbReference>
<feature type="active site" description="Charge relay system" evidence="5">
    <location>
        <position position="223"/>
    </location>
</feature>
<evidence type="ECO:0000259" key="7">
    <source>
        <dbReference type="Pfam" id="PF00082"/>
    </source>
</evidence>
<evidence type="ECO:0000259" key="10">
    <source>
        <dbReference type="Pfam" id="PF24025"/>
    </source>
</evidence>
<dbReference type="PROSITE" id="PS51892">
    <property type="entry name" value="SUBTILASE"/>
    <property type="match status" value="1"/>
</dbReference>
<dbReference type="SUPFAM" id="SSF52743">
    <property type="entry name" value="Subtilisin-like"/>
    <property type="match status" value="1"/>
</dbReference>
<evidence type="ECO:0000259" key="9">
    <source>
        <dbReference type="Pfam" id="PF22349"/>
    </source>
</evidence>
<evidence type="ECO:0000259" key="8">
    <source>
        <dbReference type="Pfam" id="PF22148"/>
    </source>
</evidence>
<dbReference type="Pfam" id="PF24025">
    <property type="entry name" value="Ig_DR_A0283-like"/>
    <property type="match status" value="1"/>
</dbReference>
<accession>A0ABX5QRB4</accession>
<dbReference type="InterPro" id="IPR023828">
    <property type="entry name" value="Peptidase_S8_Ser-AS"/>
</dbReference>
<dbReference type="Gene3D" id="3.30.70.80">
    <property type="entry name" value="Peptidase S8 propeptide/proteinase inhibitor I9"/>
    <property type="match status" value="1"/>
</dbReference>